<organism evidence="3 4">
    <name type="scientific">Fusarium piperis</name>
    <dbReference type="NCBI Taxonomy" id="1435070"/>
    <lineage>
        <taxon>Eukaryota</taxon>
        <taxon>Fungi</taxon>
        <taxon>Dikarya</taxon>
        <taxon>Ascomycota</taxon>
        <taxon>Pezizomycotina</taxon>
        <taxon>Sordariomycetes</taxon>
        <taxon>Hypocreomycetidae</taxon>
        <taxon>Hypocreales</taxon>
        <taxon>Nectriaceae</taxon>
        <taxon>Fusarium</taxon>
        <taxon>Fusarium solani species complex</taxon>
    </lineage>
</organism>
<evidence type="ECO:0000256" key="1">
    <source>
        <dbReference type="SAM" id="MobiDB-lite"/>
    </source>
</evidence>
<sequence>MTNAESLLEAAASGDEYKKLILCFDGTGNTFSGTNADTNVVKILRKLDRNHPNQFHYYQTGIGTYDVNESSVNKTYLGEMRSSFSKTIDQGFGTTFDAHVIAGYRFLMRYYETDARIYIFGFSRGAFTAKFLARMVNKVGLLCKGNEEMVPFAYRLYQRALECDSDDRVAAQKKKQSKVFTNGKDCDETDDEHRESSNEATNGATNGAPNGASNGAGSDDEDDDDIDHLLASDASVERSKETEAAIKEIIAFSQTFCRNAGKTTDISKHRNIKVFFLGMWDCVNSVAVVEKSAPAPVEVAGTAQHVRHAVAVDERRVKFKPALLAQDIRHSHHQHDKNKRHKIEDIQEVWFPGNHGDIGGGWPALDLPKLKDMNWWQKLKYYWTTAKPKSQEEPLDDSRLQMSDMALEWMIREVDLVGKRDKRSAVHWCPTSLKTFKDLMDNEKNVTNLVVQGFMHDCLSFGHGTALFKVMMWKFMEIMPFIPRWELNDFAPKEEDKGWEHCRSWPNKGAYRDIPRRAILHNSLRRRLKEVDDYFPKNNHGDNEPCLRPKHKHQVDDVAEMREMPPNFVLDSQPTDKKEDIERKARAAAAEEPWHDRHQTWQLNPSGTIAL</sequence>
<evidence type="ECO:0000313" key="3">
    <source>
        <dbReference type="EMBL" id="KAJ4329298.1"/>
    </source>
</evidence>
<feature type="compositionally biased region" description="Basic and acidic residues" evidence="1">
    <location>
        <begin position="574"/>
        <end position="585"/>
    </location>
</feature>
<protein>
    <recommendedName>
        <fullName evidence="2">T6SS Phospholipase effector Tle1-like catalytic domain-containing protein</fullName>
    </recommendedName>
</protein>
<dbReference type="Proteomes" id="UP001140502">
    <property type="component" value="Unassembled WGS sequence"/>
</dbReference>
<accession>A0A9W9BU62</accession>
<feature type="region of interest" description="Disordered" evidence="1">
    <location>
        <begin position="174"/>
        <end position="226"/>
    </location>
</feature>
<feature type="region of interest" description="Disordered" evidence="1">
    <location>
        <begin position="567"/>
        <end position="611"/>
    </location>
</feature>
<keyword evidence="4" id="KW-1185">Reference proteome</keyword>
<feature type="compositionally biased region" description="Polar residues" evidence="1">
    <location>
        <begin position="600"/>
        <end position="611"/>
    </location>
</feature>
<evidence type="ECO:0000259" key="2">
    <source>
        <dbReference type="Pfam" id="PF09994"/>
    </source>
</evidence>
<proteinExistence type="predicted"/>
<feature type="compositionally biased region" description="Low complexity" evidence="1">
    <location>
        <begin position="198"/>
        <end position="217"/>
    </location>
</feature>
<reference evidence="3" key="1">
    <citation type="submission" date="2022-10" db="EMBL/GenBank/DDBJ databases">
        <title>Tapping the CABI collections for fungal endophytes: first genome assemblies for Collariella, Neodidymelliopsis, Ascochyta clinopodiicola, Didymella pomorum, Didymosphaeria variabile, Neocosmospora piperis and Neocucurbitaria cava.</title>
        <authorList>
            <person name="Hill R."/>
        </authorList>
    </citation>
    <scope>NUCLEOTIDE SEQUENCE</scope>
    <source>
        <strain evidence="3">IMI 366586</strain>
    </source>
</reference>
<dbReference type="AlphaFoldDB" id="A0A9W9BU62"/>
<name>A0A9W9BU62_9HYPO</name>
<evidence type="ECO:0000313" key="4">
    <source>
        <dbReference type="Proteomes" id="UP001140502"/>
    </source>
</evidence>
<feature type="domain" description="T6SS Phospholipase effector Tle1-like catalytic" evidence="2">
    <location>
        <begin position="18"/>
        <end position="413"/>
    </location>
</feature>
<gene>
    <name evidence="3" type="ORF">N0V84_000193</name>
</gene>
<comment type="caution">
    <text evidence="3">The sequence shown here is derived from an EMBL/GenBank/DDBJ whole genome shotgun (WGS) entry which is preliminary data.</text>
</comment>
<dbReference type="OrthoDB" id="3162439at2759"/>
<dbReference type="InterPro" id="IPR018712">
    <property type="entry name" value="Tle1-like_cat"/>
</dbReference>
<dbReference type="Pfam" id="PF09994">
    <property type="entry name" value="T6SS_Tle1-like_cat"/>
    <property type="match status" value="1"/>
</dbReference>
<dbReference type="PANTHER" id="PTHR33840">
    <property type="match status" value="1"/>
</dbReference>
<dbReference type="PANTHER" id="PTHR33840:SF2">
    <property type="entry name" value="TLE1 PHOSPHOLIPASE DOMAIN-CONTAINING PROTEIN"/>
    <property type="match status" value="1"/>
</dbReference>
<dbReference type="EMBL" id="JAPEUR010000002">
    <property type="protein sequence ID" value="KAJ4329298.1"/>
    <property type="molecule type" value="Genomic_DNA"/>
</dbReference>